<proteinExistence type="predicted"/>
<reference evidence="2" key="1">
    <citation type="submission" date="2014-09" db="EMBL/GenBank/DDBJ databases">
        <authorList>
            <person name="Magalhaes I.L.F."/>
            <person name="Oliveira U."/>
            <person name="Santos F.R."/>
            <person name="Vidigal T.H.D.A."/>
            <person name="Brescovit A.D."/>
            <person name="Santos A.J."/>
        </authorList>
    </citation>
    <scope>NUCLEOTIDE SEQUENCE</scope>
    <source>
        <tissue evidence="2">Shoot tissue taken approximately 20 cm above the soil surface</tissue>
    </source>
</reference>
<organism evidence="2">
    <name type="scientific">Arundo donax</name>
    <name type="common">Giant reed</name>
    <name type="synonym">Donax arundinaceus</name>
    <dbReference type="NCBI Taxonomy" id="35708"/>
    <lineage>
        <taxon>Eukaryota</taxon>
        <taxon>Viridiplantae</taxon>
        <taxon>Streptophyta</taxon>
        <taxon>Embryophyta</taxon>
        <taxon>Tracheophyta</taxon>
        <taxon>Spermatophyta</taxon>
        <taxon>Magnoliopsida</taxon>
        <taxon>Liliopsida</taxon>
        <taxon>Poales</taxon>
        <taxon>Poaceae</taxon>
        <taxon>PACMAD clade</taxon>
        <taxon>Arundinoideae</taxon>
        <taxon>Arundineae</taxon>
        <taxon>Arundo</taxon>
    </lineage>
</organism>
<protein>
    <submittedName>
        <fullName evidence="2">Uncharacterized protein</fullName>
    </submittedName>
</protein>
<feature type="compositionally biased region" description="Polar residues" evidence="1">
    <location>
        <begin position="1"/>
        <end position="11"/>
    </location>
</feature>
<sequence length="91" mass="9957">MPPRVTVSSSHFPIRQLRSPPPRRHPQPCRRHAIAPIFLTWIPSVLKNPSVEPAPVHGPVVGHRRSTVAAWSSAIPIPIPIPVPSRPASPL</sequence>
<dbReference type="EMBL" id="GBRH01242584">
    <property type="protein sequence ID" value="JAD55311.1"/>
    <property type="molecule type" value="Transcribed_RNA"/>
</dbReference>
<name>A0A0A9AW03_ARUDO</name>
<accession>A0A0A9AW03</accession>
<dbReference type="AlphaFoldDB" id="A0A0A9AW03"/>
<feature type="region of interest" description="Disordered" evidence="1">
    <location>
        <begin position="1"/>
        <end position="28"/>
    </location>
</feature>
<evidence type="ECO:0000256" key="1">
    <source>
        <dbReference type="SAM" id="MobiDB-lite"/>
    </source>
</evidence>
<evidence type="ECO:0000313" key="2">
    <source>
        <dbReference type="EMBL" id="JAD55311.1"/>
    </source>
</evidence>
<reference evidence="2" key="2">
    <citation type="journal article" date="2015" name="Data Brief">
        <title>Shoot transcriptome of the giant reed, Arundo donax.</title>
        <authorList>
            <person name="Barrero R.A."/>
            <person name="Guerrero F.D."/>
            <person name="Moolhuijzen P."/>
            <person name="Goolsby J.A."/>
            <person name="Tidwell J."/>
            <person name="Bellgard S.E."/>
            <person name="Bellgard M.I."/>
        </authorList>
    </citation>
    <scope>NUCLEOTIDE SEQUENCE</scope>
    <source>
        <tissue evidence="2">Shoot tissue taken approximately 20 cm above the soil surface</tissue>
    </source>
</reference>